<dbReference type="InterPro" id="IPR039447">
    <property type="entry name" value="UreH-like_TM_dom"/>
</dbReference>
<feature type="transmembrane region" description="Helical" evidence="1">
    <location>
        <begin position="68"/>
        <end position="88"/>
    </location>
</feature>
<dbReference type="PANTHER" id="PTHR42208">
    <property type="entry name" value="HEAVY METAL TRANSPORTER-RELATED"/>
    <property type="match status" value="1"/>
</dbReference>
<dbReference type="PANTHER" id="PTHR42208:SF1">
    <property type="entry name" value="HEAVY METAL TRANSPORTER"/>
    <property type="match status" value="1"/>
</dbReference>
<keyword evidence="1" id="KW-0472">Membrane</keyword>
<organism evidence="3">
    <name type="scientific">Planktothricoides raciborskii GIHE-MW2</name>
    <dbReference type="NCBI Taxonomy" id="2792601"/>
    <lineage>
        <taxon>Bacteria</taxon>
        <taxon>Bacillati</taxon>
        <taxon>Cyanobacteriota</taxon>
        <taxon>Cyanophyceae</taxon>
        <taxon>Oscillatoriophycideae</taxon>
        <taxon>Oscillatoriales</taxon>
        <taxon>Oscillatoriaceae</taxon>
        <taxon>Planktothricoides</taxon>
    </lineage>
</organism>
<feature type="transmembrane region" description="Helical" evidence="1">
    <location>
        <begin position="41"/>
        <end position="62"/>
    </location>
</feature>
<feature type="domain" description="Urease accessory protein UreH-like transmembrane" evidence="2">
    <location>
        <begin position="7"/>
        <end position="196"/>
    </location>
</feature>
<reference evidence="3" key="1">
    <citation type="submission" date="2024-07" db="EMBL/GenBank/DDBJ databases">
        <authorList>
            <person name="Kim Y.J."/>
            <person name="Jeong J.Y."/>
        </authorList>
    </citation>
    <scope>NUCLEOTIDE SEQUENCE</scope>
    <source>
        <strain evidence="3">GIHE-MW2</strain>
    </source>
</reference>
<dbReference type="Pfam" id="PF13386">
    <property type="entry name" value="DsbD_2"/>
    <property type="match status" value="1"/>
</dbReference>
<feature type="transmembrane region" description="Helical" evidence="1">
    <location>
        <begin position="123"/>
        <end position="144"/>
    </location>
</feature>
<dbReference type="EMBL" id="CP159837">
    <property type="protein sequence ID" value="XCM34647.1"/>
    <property type="molecule type" value="Genomic_DNA"/>
</dbReference>
<protein>
    <submittedName>
        <fullName evidence="3">Sulfite exporter TauE/SafE family protein</fullName>
    </submittedName>
</protein>
<dbReference type="AlphaFoldDB" id="A0AAU8J8V8"/>
<proteinExistence type="predicted"/>
<evidence type="ECO:0000256" key="1">
    <source>
        <dbReference type="SAM" id="Phobius"/>
    </source>
</evidence>
<evidence type="ECO:0000259" key="2">
    <source>
        <dbReference type="Pfam" id="PF13386"/>
    </source>
</evidence>
<evidence type="ECO:0000313" key="3">
    <source>
        <dbReference type="EMBL" id="XCM34647.1"/>
    </source>
</evidence>
<gene>
    <name evidence="3" type="ORF">ABWT76_003262</name>
</gene>
<sequence length="245" mass="27459">MLSLYIFLALGFIGSGHCVGMCGPFVVSYTQWNRNPWYSHVLYGLGRSTTYAFLGFLTSSFGHGLQNFLGFRASILVIAGLVMLYMALGQLKLFPRKLPSLQHWRFYQKTVGRLYASNSWYRTYPLGVFLGFIPCGLTAIALSLTITQPVAIATAGMFIFGLGTMPAMVGFGLLLQRLKLPKLERYMAGLMAFLGFLTLWMGLHRLGWMPKPPQSALLMRLHPTTVPMQNIDRSNPAPEMPHHHH</sequence>
<accession>A0AAU8J8V8</accession>
<keyword evidence="1" id="KW-1133">Transmembrane helix</keyword>
<dbReference type="RefSeq" id="WP_054469140.1">
    <property type="nucleotide sequence ID" value="NZ_CP159837.1"/>
</dbReference>
<feature type="transmembrane region" description="Helical" evidence="1">
    <location>
        <begin position="150"/>
        <end position="174"/>
    </location>
</feature>
<keyword evidence="1" id="KW-0812">Transmembrane</keyword>
<feature type="transmembrane region" description="Helical" evidence="1">
    <location>
        <begin position="6"/>
        <end position="29"/>
    </location>
</feature>
<name>A0AAU8J8V8_9CYAN</name>
<feature type="transmembrane region" description="Helical" evidence="1">
    <location>
        <begin position="186"/>
        <end position="203"/>
    </location>
</feature>